<dbReference type="RefSeq" id="XP_001303823.1">
    <property type="nucleotide sequence ID" value="XM_001303822.1"/>
</dbReference>
<evidence type="ECO:0000256" key="3">
    <source>
        <dbReference type="ARBA" id="ARBA00022737"/>
    </source>
</evidence>
<dbReference type="EMBL" id="DS114075">
    <property type="protein sequence ID" value="EAX90893.1"/>
    <property type="molecule type" value="Genomic_DNA"/>
</dbReference>
<dbReference type="VEuPathDB" id="TrichDB:TVAGG3_0623390"/>
<dbReference type="SUPFAM" id="SSF52075">
    <property type="entry name" value="Outer arm dynein light chain 1"/>
    <property type="match status" value="1"/>
</dbReference>
<dbReference type="PANTHER" id="PTHR45973:SF9">
    <property type="entry name" value="LEUCINE-RICH REPEAT-CONTAINING PROTEIN 46"/>
    <property type="match status" value="1"/>
</dbReference>
<evidence type="ECO:0000256" key="6">
    <source>
        <dbReference type="SAM" id="MobiDB-lite"/>
    </source>
</evidence>
<dbReference type="STRING" id="5722.A2FW22"/>
<keyword evidence="8" id="KW-1185">Reference proteome</keyword>
<reference evidence="7" key="1">
    <citation type="submission" date="2006-10" db="EMBL/GenBank/DDBJ databases">
        <authorList>
            <person name="Amadeo P."/>
            <person name="Zhao Q."/>
            <person name="Wortman J."/>
            <person name="Fraser-Liggett C."/>
            <person name="Carlton J."/>
        </authorList>
    </citation>
    <scope>NUCLEOTIDE SEQUENCE</scope>
    <source>
        <strain evidence="7">G3</strain>
    </source>
</reference>
<evidence type="ECO:0000256" key="4">
    <source>
        <dbReference type="ARBA" id="ARBA00023069"/>
    </source>
</evidence>
<evidence type="ECO:0000256" key="5">
    <source>
        <dbReference type="ARBA" id="ARBA00023273"/>
    </source>
</evidence>
<dbReference type="SMR" id="A2FW22"/>
<feature type="region of interest" description="Disordered" evidence="6">
    <location>
        <begin position="258"/>
        <end position="277"/>
    </location>
</feature>
<evidence type="ECO:0000256" key="1">
    <source>
        <dbReference type="ARBA" id="ARBA00004138"/>
    </source>
</evidence>
<dbReference type="KEGG" id="tva:4748586"/>
<dbReference type="InterPro" id="IPR001611">
    <property type="entry name" value="Leu-rich_rpt"/>
</dbReference>
<feature type="region of interest" description="Disordered" evidence="6">
    <location>
        <begin position="227"/>
        <end position="246"/>
    </location>
</feature>
<dbReference type="OrthoDB" id="1904536at2759"/>
<dbReference type="AlphaFoldDB" id="A2FW22"/>
<dbReference type="Gene3D" id="3.80.10.10">
    <property type="entry name" value="Ribonuclease Inhibitor"/>
    <property type="match status" value="2"/>
</dbReference>
<evidence type="ECO:0000313" key="8">
    <source>
        <dbReference type="Proteomes" id="UP000001542"/>
    </source>
</evidence>
<dbReference type="InParanoid" id="A2FW22"/>
<gene>
    <name evidence="7" type="ORF">TVAG_376770</name>
</gene>
<keyword evidence="3" id="KW-0677">Repeat</keyword>
<dbReference type="OMA" id="SENCIEH"/>
<dbReference type="InterPro" id="IPR032675">
    <property type="entry name" value="LRR_dom_sf"/>
</dbReference>
<dbReference type="VEuPathDB" id="TrichDB:TVAG_376770"/>
<evidence type="ECO:0000313" key="7">
    <source>
        <dbReference type="EMBL" id="EAX90893.1"/>
    </source>
</evidence>
<dbReference type="InterPro" id="IPR025875">
    <property type="entry name" value="Leu-rich_rpt_4"/>
</dbReference>
<comment type="subcellular location">
    <subcellularLocation>
        <location evidence="1">Cell projection</location>
        <location evidence="1">Cilium</location>
    </subcellularLocation>
</comment>
<dbReference type="Pfam" id="PF12799">
    <property type="entry name" value="LRR_4"/>
    <property type="match status" value="1"/>
</dbReference>
<dbReference type="PROSITE" id="PS51450">
    <property type="entry name" value="LRR"/>
    <property type="match status" value="4"/>
</dbReference>
<organism evidence="7 8">
    <name type="scientific">Trichomonas vaginalis (strain ATCC PRA-98 / G3)</name>
    <dbReference type="NCBI Taxonomy" id="412133"/>
    <lineage>
        <taxon>Eukaryota</taxon>
        <taxon>Metamonada</taxon>
        <taxon>Parabasalia</taxon>
        <taxon>Trichomonadida</taxon>
        <taxon>Trichomonadidae</taxon>
        <taxon>Trichomonas</taxon>
    </lineage>
</organism>
<keyword evidence="4" id="KW-0969">Cilium</keyword>
<dbReference type="SMART" id="SM00365">
    <property type="entry name" value="LRR_SD22"/>
    <property type="match status" value="5"/>
</dbReference>
<accession>A2FW22</accession>
<proteinExistence type="predicted"/>
<dbReference type="InterPro" id="IPR050576">
    <property type="entry name" value="Cilia_flagella_integrity"/>
</dbReference>
<protein>
    <submittedName>
        <fullName evidence="7">Leucine Rich Repeat family protein</fullName>
    </submittedName>
</protein>
<name>A2FW22_TRIV3</name>
<dbReference type="eggNOG" id="KOG0531">
    <property type="taxonomic scope" value="Eukaryota"/>
</dbReference>
<keyword evidence="2" id="KW-0433">Leucine-rich repeat</keyword>
<dbReference type="Proteomes" id="UP000001542">
    <property type="component" value="Unassembled WGS sequence"/>
</dbReference>
<evidence type="ECO:0000256" key="2">
    <source>
        <dbReference type="ARBA" id="ARBA00022614"/>
    </source>
</evidence>
<reference evidence="7" key="2">
    <citation type="journal article" date="2007" name="Science">
        <title>Draft genome sequence of the sexually transmitted pathogen Trichomonas vaginalis.</title>
        <authorList>
            <person name="Carlton J.M."/>
            <person name="Hirt R.P."/>
            <person name="Silva J.C."/>
            <person name="Delcher A.L."/>
            <person name="Schatz M."/>
            <person name="Zhao Q."/>
            <person name="Wortman J.R."/>
            <person name="Bidwell S.L."/>
            <person name="Alsmark U.C.M."/>
            <person name="Besteiro S."/>
            <person name="Sicheritz-Ponten T."/>
            <person name="Noel C.J."/>
            <person name="Dacks J.B."/>
            <person name="Foster P.G."/>
            <person name="Simillion C."/>
            <person name="Van de Peer Y."/>
            <person name="Miranda-Saavedra D."/>
            <person name="Barton G.J."/>
            <person name="Westrop G.D."/>
            <person name="Mueller S."/>
            <person name="Dessi D."/>
            <person name="Fiori P.L."/>
            <person name="Ren Q."/>
            <person name="Paulsen I."/>
            <person name="Zhang H."/>
            <person name="Bastida-Corcuera F.D."/>
            <person name="Simoes-Barbosa A."/>
            <person name="Brown M.T."/>
            <person name="Hayes R.D."/>
            <person name="Mukherjee M."/>
            <person name="Okumura C.Y."/>
            <person name="Schneider R."/>
            <person name="Smith A.J."/>
            <person name="Vanacova S."/>
            <person name="Villalvazo M."/>
            <person name="Haas B.J."/>
            <person name="Pertea M."/>
            <person name="Feldblyum T.V."/>
            <person name="Utterback T.R."/>
            <person name="Shu C.L."/>
            <person name="Osoegawa K."/>
            <person name="de Jong P.J."/>
            <person name="Hrdy I."/>
            <person name="Horvathova L."/>
            <person name="Zubacova Z."/>
            <person name="Dolezal P."/>
            <person name="Malik S.B."/>
            <person name="Logsdon J.M. Jr."/>
            <person name="Henze K."/>
            <person name="Gupta A."/>
            <person name="Wang C.C."/>
            <person name="Dunne R.L."/>
            <person name="Upcroft J.A."/>
            <person name="Upcroft P."/>
            <person name="White O."/>
            <person name="Salzberg S.L."/>
            <person name="Tang P."/>
            <person name="Chiu C.-H."/>
            <person name="Lee Y.-S."/>
            <person name="Embley T.M."/>
            <person name="Coombs G.H."/>
            <person name="Mottram J.C."/>
            <person name="Tachezy J."/>
            <person name="Fraser-Liggett C.M."/>
            <person name="Johnson P.J."/>
        </authorList>
    </citation>
    <scope>NUCLEOTIDE SEQUENCE [LARGE SCALE GENOMIC DNA]</scope>
    <source>
        <strain evidence="7">G3</strain>
    </source>
</reference>
<dbReference type="Pfam" id="PF14580">
    <property type="entry name" value="LRR_9"/>
    <property type="match status" value="1"/>
</dbReference>
<keyword evidence="5" id="KW-0966">Cell projection</keyword>
<sequence>MEEECPEEFKMDEKSILKICAKRGMYITPECNDVLHLENAGFLSIDGLERFLELRVLWLSGNQFSKIEGLNTLKKLQTLYLSENCIEHIEGLDELDQLENLILSFNYIRKIEGLEKCKSLTFLDLEANKIGGSNDCLDGIRHCENLQILRLTNNKLTEIESLDVLETLKDLRVLHLDGNPVVRQFKTYRRTLISTHKNLRHLDDTPVTDEERRTVSAWAIGGKEAEMKERQKISAEKNERDHDSMKEFRRMQREAAIAAGKDIRRDHPELLSSDDEEAEKLIVEKYQRMAKLEEGPTPKVQELDELD</sequence>
<dbReference type="PANTHER" id="PTHR45973">
    <property type="entry name" value="PROTEIN PHOSPHATASE 1 REGULATORY SUBUNIT SDS22-RELATED"/>
    <property type="match status" value="1"/>
</dbReference>